<reference evidence="2 3" key="1">
    <citation type="journal article" date="2019" name="Emerg. Microbes Infect.">
        <title>Comprehensive subspecies identification of 175 nontuberculous mycobacteria species based on 7547 genomic profiles.</title>
        <authorList>
            <person name="Matsumoto Y."/>
            <person name="Kinjo T."/>
            <person name="Motooka D."/>
            <person name="Nabeya D."/>
            <person name="Jung N."/>
            <person name="Uechi K."/>
            <person name="Horii T."/>
            <person name="Iida T."/>
            <person name="Fujita J."/>
            <person name="Nakamura S."/>
        </authorList>
    </citation>
    <scope>NUCLEOTIDE SEQUENCE [LARGE SCALE GENOMIC DNA]</scope>
    <source>
        <strain evidence="2 3">JCM 13574</strain>
    </source>
</reference>
<dbReference type="Gene3D" id="3.20.20.30">
    <property type="entry name" value="Luciferase-like domain"/>
    <property type="match status" value="1"/>
</dbReference>
<dbReference type="InterPro" id="IPR011251">
    <property type="entry name" value="Luciferase-like_dom"/>
</dbReference>
<evidence type="ECO:0000313" key="3">
    <source>
        <dbReference type="Proteomes" id="UP000466517"/>
    </source>
</evidence>
<dbReference type="AlphaFoldDB" id="A0A7I7XHM4"/>
<accession>A0A7I7XHM4</accession>
<proteinExistence type="predicted"/>
<dbReference type="SUPFAM" id="SSF51679">
    <property type="entry name" value="Bacterial luciferase-like"/>
    <property type="match status" value="1"/>
</dbReference>
<protein>
    <submittedName>
        <fullName evidence="2">Monooxygenase</fullName>
    </submittedName>
</protein>
<evidence type="ECO:0000259" key="1">
    <source>
        <dbReference type="Pfam" id="PF00296"/>
    </source>
</evidence>
<dbReference type="RefSeq" id="WP_163738550.1">
    <property type="nucleotide sequence ID" value="NZ_AP022610.1"/>
</dbReference>
<dbReference type="KEGG" id="mmag:MMAD_30010"/>
<keyword evidence="2" id="KW-0503">Monooxygenase</keyword>
<dbReference type="Proteomes" id="UP000466517">
    <property type="component" value="Chromosome"/>
</dbReference>
<dbReference type="PANTHER" id="PTHR30137">
    <property type="entry name" value="LUCIFERASE-LIKE MONOOXYGENASE"/>
    <property type="match status" value="1"/>
</dbReference>
<keyword evidence="3" id="KW-1185">Reference proteome</keyword>
<dbReference type="GO" id="GO:0005829">
    <property type="term" value="C:cytosol"/>
    <property type="evidence" value="ECO:0007669"/>
    <property type="project" value="TreeGrafter"/>
</dbReference>
<keyword evidence="2" id="KW-0560">Oxidoreductase</keyword>
<dbReference type="GO" id="GO:0004497">
    <property type="term" value="F:monooxygenase activity"/>
    <property type="evidence" value="ECO:0007669"/>
    <property type="project" value="UniProtKB-KW"/>
</dbReference>
<dbReference type="PANTHER" id="PTHR30137:SF15">
    <property type="entry name" value="BLL6902 PROTEIN"/>
    <property type="match status" value="1"/>
</dbReference>
<name>A0A7I7XHM4_9MYCO</name>
<evidence type="ECO:0000313" key="2">
    <source>
        <dbReference type="EMBL" id="BBZ28706.1"/>
    </source>
</evidence>
<dbReference type="InterPro" id="IPR036661">
    <property type="entry name" value="Luciferase-like_sf"/>
</dbReference>
<dbReference type="InterPro" id="IPR050766">
    <property type="entry name" value="Bact_Lucif_Oxidored"/>
</dbReference>
<sequence length="340" mass="37597">MPRRGEPLRKLGFLTIGRFDADDPGPGIEETLEVITRAEHLGFDSVWLRDRHLQPGISSPVAIMAAASQRTSRIELGTAVIPLGLENPFRLAEDLATVDILSGGRINPGVSVGTPMMYDHYKTALYPDTHALEDFSKERVLRLLRCLRGEPVSDFEGTVGIEQFTNRIQPHSPGLADRVWYGGGRESAIWAAGQGINYLTSSVVTTEGTESHDFATIQGEHIDAFLANHPHPESARVSQGLVVIPTDSATDDQIRRYREYAAGRFDRTRSPQGARGILFSPDFVGTSDELADHLFDHAGFQRATETAFALPFSFEEDDYRQIITDLAEKLGPRLGWQPKD</sequence>
<dbReference type="Pfam" id="PF00296">
    <property type="entry name" value="Bac_luciferase"/>
    <property type="match status" value="1"/>
</dbReference>
<organism evidence="2 3">
    <name type="scientific">Mycolicibacterium madagascariense</name>
    <dbReference type="NCBI Taxonomy" id="212765"/>
    <lineage>
        <taxon>Bacteria</taxon>
        <taxon>Bacillati</taxon>
        <taxon>Actinomycetota</taxon>
        <taxon>Actinomycetes</taxon>
        <taxon>Mycobacteriales</taxon>
        <taxon>Mycobacteriaceae</taxon>
        <taxon>Mycolicibacterium</taxon>
    </lineage>
</organism>
<gene>
    <name evidence="2" type="ORF">MMAD_30010</name>
</gene>
<dbReference type="GO" id="GO:0016705">
    <property type="term" value="F:oxidoreductase activity, acting on paired donors, with incorporation or reduction of molecular oxygen"/>
    <property type="evidence" value="ECO:0007669"/>
    <property type="project" value="InterPro"/>
</dbReference>
<dbReference type="EMBL" id="AP022610">
    <property type="protein sequence ID" value="BBZ28706.1"/>
    <property type="molecule type" value="Genomic_DNA"/>
</dbReference>
<feature type="domain" description="Luciferase-like" evidence="1">
    <location>
        <begin position="12"/>
        <end position="253"/>
    </location>
</feature>